<dbReference type="RefSeq" id="XP_028545547.1">
    <property type="nucleotide sequence ID" value="XM_028689746.1"/>
</dbReference>
<keyword evidence="9" id="KW-0999">Mitochondrion inner membrane</keyword>
<dbReference type="PANTHER" id="PTHR13890:SF0">
    <property type="entry name" value="MAGNESIUM TRANSPORTER MRS2 HOMOLOG, MITOCHONDRIAL"/>
    <property type="match status" value="1"/>
</dbReference>
<dbReference type="GO" id="GO:0015095">
    <property type="term" value="F:magnesium ion transmembrane transporter activity"/>
    <property type="evidence" value="ECO:0007669"/>
    <property type="project" value="TreeGrafter"/>
</dbReference>
<evidence type="ECO:0000256" key="1">
    <source>
        <dbReference type="ARBA" id="ARBA00004141"/>
    </source>
</evidence>
<evidence type="ECO:0000256" key="7">
    <source>
        <dbReference type="ARBA" id="ARBA00023065"/>
    </source>
</evidence>
<evidence type="ECO:0000256" key="8">
    <source>
        <dbReference type="ARBA" id="ARBA00023136"/>
    </source>
</evidence>
<organism evidence="11 12">
    <name type="scientific">Plasmodium gonderi</name>
    <dbReference type="NCBI Taxonomy" id="77519"/>
    <lineage>
        <taxon>Eukaryota</taxon>
        <taxon>Sar</taxon>
        <taxon>Alveolata</taxon>
        <taxon>Apicomplexa</taxon>
        <taxon>Aconoidasida</taxon>
        <taxon>Haemosporida</taxon>
        <taxon>Plasmodiidae</taxon>
        <taxon>Plasmodium</taxon>
        <taxon>Plasmodium (Plasmodium)</taxon>
    </lineage>
</organism>
<evidence type="ECO:0000256" key="9">
    <source>
        <dbReference type="RuleBase" id="RU366042"/>
    </source>
</evidence>
<evidence type="ECO:0000256" key="5">
    <source>
        <dbReference type="ARBA" id="ARBA00022946"/>
    </source>
</evidence>
<comment type="similarity">
    <text evidence="9">Belongs to the CorA metal ion transporter (MIT) (TC 1.A.35) family.</text>
</comment>
<evidence type="ECO:0000256" key="4">
    <source>
        <dbReference type="ARBA" id="ARBA00022842"/>
    </source>
</evidence>
<keyword evidence="8 9" id="KW-0472">Membrane</keyword>
<evidence type="ECO:0000313" key="11">
    <source>
        <dbReference type="EMBL" id="GAW82958.1"/>
    </source>
</evidence>
<dbReference type="Proteomes" id="UP000195521">
    <property type="component" value="Unassembled WGS sequence"/>
</dbReference>
<keyword evidence="9" id="KW-0496">Mitochondrion</keyword>
<evidence type="ECO:0000313" key="12">
    <source>
        <dbReference type="Proteomes" id="UP000195521"/>
    </source>
</evidence>
<keyword evidence="12" id="KW-1185">Reference proteome</keyword>
<evidence type="ECO:0000256" key="2">
    <source>
        <dbReference type="ARBA" id="ARBA00022448"/>
    </source>
</evidence>
<dbReference type="OrthoDB" id="10251508at2759"/>
<dbReference type="EMBL" id="BDQF01000014">
    <property type="protein sequence ID" value="GAW82958.1"/>
    <property type="molecule type" value="Genomic_DNA"/>
</dbReference>
<comment type="subcellular location">
    <subcellularLocation>
        <location evidence="1">Membrane</location>
        <topology evidence="1">Multi-pass membrane protein</topology>
    </subcellularLocation>
    <subcellularLocation>
        <location evidence="9">Mitochondrion inner membrane</location>
        <topology evidence="9">Multi-pass membrane protein</topology>
    </subcellularLocation>
</comment>
<comment type="caution">
    <text evidence="11">The sequence shown here is derived from an EMBL/GenBank/DDBJ whole genome shotgun (WGS) entry which is preliminary data.</text>
</comment>
<dbReference type="GO" id="GO:0005743">
    <property type="term" value="C:mitochondrial inner membrane"/>
    <property type="evidence" value="ECO:0007669"/>
    <property type="project" value="UniProtKB-SubCell"/>
</dbReference>
<feature type="compositionally biased region" description="Basic and acidic residues" evidence="10">
    <location>
        <begin position="15"/>
        <end position="32"/>
    </location>
</feature>
<gene>
    <name evidence="11" type="ORF">PGO_132300</name>
</gene>
<proteinExistence type="inferred from homology"/>
<dbReference type="GeneID" id="39749696"/>
<feature type="region of interest" description="Disordered" evidence="10">
    <location>
        <begin position="1"/>
        <end position="42"/>
    </location>
</feature>
<dbReference type="AlphaFoldDB" id="A0A1Y1JN36"/>
<protein>
    <recommendedName>
        <fullName evidence="9">Magnesium transporter</fullName>
    </recommendedName>
</protein>
<sequence length="488" mass="57398">MPEEKKLNKPLLNMSDHDGEAKEYTNKEKEHSSTLGVSSKYHVSHHDMKNLMKRNEKKIKSENVYIDYLRSRFKRNESSEISKYSSALDENGREYKEYKEFKDSNESYVNRKMFPYKMGYKGEDVSKETEEYSKSDDFKVRIKCFNKYLKHYVHKISNGETVQYSLQTHELLKIVHQIKGENTPTNSSGLAQYRDIRQLLSSNSNTRFDISPKRNCVLINLPYRKCIIFKDFLLYIPTFTNSPVPEIAEKEERMCKYFIENAKVISLIKDSLPFEILILEAIFVDICEELKNEIEPVICEAEKLFEIISNNLSIYKCINKLTEMRRKLKIIDEKVQSVYKALHTVLNNDEDVRRLEVSYFGDKPELWEKCDPTPNNEDTEMLLEYYCHEIDEFLKIIHRTYQSLDDVLQMVELNLDDARNNVLKLELGLKIYGIIITVVGTVAAIFGMNLKNGFESDQYVFWTLAFSLMLIILFCLFYVIVSFKKVNI</sequence>
<keyword evidence="7 9" id="KW-0406">Ion transport</keyword>
<dbReference type="PANTHER" id="PTHR13890">
    <property type="entry name" value="RNA SPLICING PROTEIN MRS2, MITOCHONDRIAL"/>
    <property type="match status" value="1"/>
</dbReference>
<evidence type="ECO:0000256" key="10">
    <source>
        <dbReference type="SAM" id="MobiDB-lite"/>
    </source>
</evidence>
<dbReference type="InterPro" id="IPR039204">
    <property type="entry name" value="MRS2-like"/>
</dbReference>
<name>A0A1Y1JN36_PLAGO</name>
<feature type="transmembrane region" description="Helical" evidence="9">
    <location>
        <begin position="459"/>
        <end position="481"/>
    </location>
</feature>
<keyword evidence="5" id="KW-0809">Transit peptide</keyword>
<keyword evidence="2 9" id="KW-0813">Transport</keyword>
<feature type="transmembrane region" description="Helical" evidence="9">
    <location>
        <begin position="429"/>
        <end position="447"/>
    </location>
</feature>
<evidence type="ECO:0000256" key="6">
    <source>
        <dbReference type="ARBA" id="ARBA00022989"/>
    </source>
</evidence>
<dbReference type="Gene3D" id="1.20.58.340">
    <property type="entry name" value="Magnesium transport protein CorA, transmembrane region"/>
    <property type="match status" value="1"/>
</dbReference>
<dbReference type="CDD" id="cd12823">
    <property type="entry name" value="Mrs2_Mfm1p-like"/>
    <property type="match status" value="1"/>
</dbReference>
<reference evidence="12" key="1">
    <citation type="submission" date="2017-04" db="EMBL/GenBank/DDBJ databases">
        <title>Plasmodium gonderi genome.</title>
        <authorList>
            <person name="Arisue N."/>
            <person name="Honma H."/>
            <person name="Kawai S."/>
            <person name="Tougan T."/>
            <person name="Tanabe K."/>
            <person name="Horii T."/>
        </authorList>
    </citation>
    <scope>NUCLEOTIDE SEQUENCE [LARGE SCALE GENOMIC DNA]</scope>
    <source>
        <strain evidence="12">ATCC 30045</strain>
    </source>
</reference>
<evidence type="ECO:0000256" key="3">
    <source>
        <dbReference type="ARBA" id="ARBA00022692"/>
    </source>
</evidence>
<keyword evidence="6 9" id="KW-1133">Transmembrane helix</keyword>
<accession>A0A1Y1JN36</accession>
<keyword evidence="4 9" id="KW-0460">Magnesium</keyword>
<dbReference type="Pfam" id="PF22099">
    <property type="entry name" value="MRS2-like"/>
    <property type="match status" value="1"/>
</dbReference>
<dbReference type="OMA" id="YLKHYVH"/>
<keyword evidence="3 9" id="KW-0812">Transmembrane</keyword>